<organism evidence="2 3">
    <name type="scientific">Fusarium oxysporum f. sp. radicis-cucumerinum</name>
    <dbReference type="NCBI Taxonomy" id="327505"/>
    <lineage>
        <taxon>Eukaryota</taxon>
        <taxon>Fungi</taxon>
        <taxon>Dikarya</taxon>
        <taxon>Ascomycota</taxon>
        <taxon>Pezizomycotina</taxon>
        <taxon>Sordariomycetes</taxon>
        <taxon>Hypocreomycetidae</taxon>
        <taxon>Hypocreales</taxon>
        <taxon>Nectriaceae</taxon>
        <taxon>Fusarium</taxon>
        <taxon>Fusarium oxysporum species complex</taxon>
    </lineage>
</organism>
<gene>
    <name evidence="2" type="ORF">AU210_015598</name>
</gene>
<reference evidence="2 3" key="1">
    <citation type="journal article" date="2016" name="Environ. Microbiol.">
        <title>Effector profiles distinguish formae speciales of Fusarium oxysporum.</title>
        <authorList>
            <person name="van Dam P."/>
            <person name="Fokkens L."/>
            <person name="Schmidt S.M."/>
            <person name="Linmans J.H."/>
            <person name="Kistler H.C."/>
            <person name="Ma L.J."/>
            <person name="Rep M."/>
        </authorList>
    </citation>
    <scope>NUCLEOTIDE SEQUENCE [LARGE SCALE GENOMIC DNA]</scope>
    <source>
        <strain evidence="2 3">Forc016</strain>
    </source>
</reference>
<dbReference type="Proteomes" id="UP000219602">
    <property type="component" value="Chromosome RC"/>
</dbReference>
<feature type="compositionally biased region" description="Polar residues" evidence="1">
    <location>
        <begin position="65"/>
        <end position="88"/>
    </location>
</feature>
<name>A0A2H3FQH4_FUSOX</name>
<feature type="region of interest" description="Disordered" evidence="1">
    <location>
        <begin position="183"/>
        <end position="231"/>
    </location>
</feature>
<protein>
    <submittedName>
        <fullName evidence="2">Uncharacterized protein</fullName>
    </submittedName>
</protein>
<sequence>MRKVDAKDGCILHGASQKLAMANGCKTEQFIDDMERPAMEKKQGPPSKKPRWEVSGKMANRNIHKTSLTRNRTGTRLNNFSSSSQQANKRGKLENTIPVAMPPAAKISDKEGSDKDKGEVRQPTPSTSPDTKSDSSLPSPERFFTDDGDHALLALTLHLSRRTANLEEMRRRCPIVVENGTAQPLEVSNQSPSSLNPSLPDDNLSHSPPPKELAGPRASQESYGGDWVDDCADELWPKGPY</sequence>
<evidence type="ECO:0000256" key="1">
    <source>
        <dbReference type="SAM" id="MobiDB-lite"/>
    </source>
</evidence>
<evidence type="ECO:0000313" key="3">
    <source>
        <dbReference type="Proteomes" id="UP000219602"/>
    </source>
</evidence>
<feature type="compositionally biased region" description="Low complexity" evidence="1">
    <location>
        <begin position="123"/>
        <end position="140"/>
    </location>
</feature>
<feature type="region of interest" description="Disordered" evidence="1">
    <location>
        <begin position="34"/>
        <end position="144"/>
    </location>
</feature>
<accession>A0A2H3FQH4</accession>
<feature type="compositionally biased region" description="Basic and acidic residues" evidence="1">
    <location>
        <begin position="107"/>
        <end position="120"/>
    </location>
</feature>
<comment type="caution">
    <text evidence="2">The sequence shown here is derived from an EMBL/GenBank/DDBJ whole genome shotgun (WGS) entry which is preliminary data.</text>
</comment>
<reference evidence="2 3" key="2">
    <citation type="journal article" date="2017" name="Sci. Rep.">
        <title>A mobile pathogenicity chromosome in Fusarium oxysporum for infection of multiple cucurbit species.</title>
        <authorList>
            <person name="van Dam P."/>
            <person name="Fokkens L."/>
            <person name="Ayukawa Y."/>
            <person name="van der Gragt M."/>
            <person name="Ter Horst A."/>
            <person name="Brankovics B."/>
            <person name="Houterman P.M."/>
            <person name="Arie T."/>
            <person name="Rep M."/>
        </authorList>
    </citation>
    <scope>NUCLEOTIDE SEQUENCE [LARGE SCALE GENOMIC DNA]</scope>
    <source>
        <strain evidence="2 3">Forc016</strain>
    </source>
</reference>
<proteinExistence type="predicted"/>
<feature type="compositionally biased region" description="Basic and acidic residues" evidence="1">
    <location>
        <begin position="34"/>
        <end position="43"/>
    </location>
</feature>
<dbReference type="EMBL" id="MABQ02000012">
    <property type="protein sequence ID" value="PCD21795.1"/>
    <property type="molecule type" value="Genomic_DNA"/>
</dbReference>
<evidence type="ECO:0000313" key="2">
    <source>
        <dbReference type="EMBL" id="PCD21795.1"/>
    </source>
</evidence>
<dbReference type="AlphaFoldDB" id="A0A2H3FQH4"/>
<feature type="compositionally biased region" description="Low complexity" evidence="1">
    <location>
        <begin position="188"/>
        <end position="202"/>
    </location>
</feature>